<accession>A0A0A0YVF9</accession>
<evidence type="ECO:0000313" key="1">
    <source>
        <dbReference type="EMBL" id="AIX12075.1"/>
    </source>
</evidence>
<dbReference type="EMBL" id="KM236240">
    <property type="protein sequence ID" value="AIX12075.1"/>
    <property type="molecule type" value="Genomic_DNA"/>
</dbReference>
<sequence>MIGKHKFESTEETIRLEIGDRLKVTLKGTTKSLLIKVTTITNYGRWTDGDRRNLIIGKIDDVTGHSIVVVDNVSGQVVHYLPNAIHTYNVHDITHNDTSIVYEDETLYPSRVKISRKQVLVPVKVGDELTKPNRSGVYTVVYVNDTVSNIVVERDIDKKIEVINFKDTVALEAFGLKWRS</sequence>
<dbReference type="Proteomes" id="UP000030323">
    <property type="component" value="Segment"/>
</dbReference>
<keyword evidence="2" id="KW-1185">Reference proteome</keyword>
<proteinExistence type="predicted"/>
<organism evidence="1 2">
    <name type="scientific">Citrobacter phage Moon</name>
    <dbReference type="NCBI Taxonomy" id="1540095"/>
    <lineage>
        <taxon>Viruses</taxon>
        <taxon>Duplodnaviria</taxon>
        <taxon>Heunggongvirae</taxon>
        <taxon>Uroviricota</taxon>
        <taxon>Caudoviricetes</taxon>
        <taxon>Pantevenvirales</taxon>
        <taxon>Straboviridae</taxon>
        <taxon>Tevenvirinae</taxon>
        <taxon>Moonvirus</taxon>
        <taxon>Moonvirus moon</taxon>
    </lineage>
</organism>
<dbReference type="KEGG" id="vg:24721703"/>
<name>A0A0A0YVF9_9CAUD</name>
<protein>
    <submittedName>
        <fullName evidence="1">Uncharacterized protein</fullName>
    </submittedName>
</protein>
<dbReference type="GeneID" id="24721703"/>
<gene>
    <name evidence="1" type="ORF">CPT_Moon104</name>
</gene>
<reference evidence="1 2" key="1">
    <citation type="journal article" date="2015" name="Genome Announc.">
        <title>Complete Genome Sequence of Citrobacter freundii Myophage Moon.</title>
        <authorList>
            <person name="Edwards G.B."/>
            <person name="Luna A.J."/>
            <person name="Hernandez A.C."/>
            <person name="Kuty Everett G.F."/>
        </authorList>
    </citation>
    <scope>NUCLEOTIDE SEQUENCE [LARGE SCALE GENOMIC DNA]</scope>
</reference>
<dbReference type="RefSeq" id="YP_009146537.1">
    <property type="nucleotide sequence ID" value="NC_027331.1"/>
</dbReference>
<evidence type="ECO:0000313" key="2">
    <source>
        <dbReference type="Proteomes" id="UP000030323"/>
    </source>
</evidence>